<sequence length="281" mass="28309">MRRLIVVGAIKGAPGVTTAVLALAAAWPERADGGVRPVVVEADVSGGDLAVRFGVPHTPGLLDVATSARKERPGSLLAATTELPFGVRAVASPAGGRACTEAVRVVAGSVQRVLLGDQGDRGTVVLDVGRIGKDAEGLLEAAEAVVLVARGGADALAHAYAYLAEAGPRAERHVLAVVGPCPYAAGEITATLGVSRVVFLPWDTKAADALAGKTHSALRTSGWRALRLMTAAGDWARQLNGTGEVAVKGLSGALAGLGPVPAPGGHLRRGLAGLATKESQS</sequence>
<dbReference type="AlphaFoldDB" id="A0A6G4AED9"/>
<evidence type="ECO:0000313" key="2">
    <source>
        <dbReference type="Proteomes" id="UP000476310"/>
    </source>
</evidence>
<dbReference type="RefSeq" id="WP_164426426.1">
    <property type="nucleotide sequence ID" value="NZ_JAAIKT010000010.1"/>
</dbReference>
<keyword evidence="2" id="KW-1185">Reference proteome</keyword>
<organism evidence="1 2">
    <name type="scientific">Streptomyces rhizosphaericus</name>
    <dbReference type="NCBI Taxonomy" id="114699"/>
    <lineage>
        <taxon>Bacteria</taxon>
        <taxon>Bacillati</taxon>
        <taxon>Actinomycetota</taxon>
        <taxon>Actinomycetes</taxon>
        <taxon>Kitasatosporales</taxon>
        <taxon>Streptomycetaceae</taxon>
        <taxon>Streptomyces</taxon>
        <taxon>Streptomyces violaceusniger group</taxon>
    </lineage>
</organism>
<dbReference type="EMBL" id="JAAIKT010000010">
    <property type="protein sequence ID" value="NEW71059.1"/>
    <property type="molecule type" value="Genomic_DNA"/>
</dbReference>
<accession>A0A6G4AED9</accession>
<gene>
    <name evidence="1" type="ORF">G4H13_11770</name>
</gene>
<dbReference type="InterPro" id="IPR027417">
    <property type="entry name" value="P-loop_NTPase"/>
</dbReference>
<evidence type="ECO:0000313" key="1">
    <source>
        <dbReference type="EMBL" id="NEW71059.1"/>
    </source>
</evidence>
<dbReference type="SUPFAM" id="SSF52540">
    <property type="entry name" value="P-loop containing nucleoside triphosphate hydrolases"/>
    <property type="match status" value="1"/>
</dbReference>
<name>A0A6G4AED9_9ACTN</name>
<evidence type="ECO:0008006" key="3">
    <source>
        <dbReference type="Google" id="ProtNLM"/>
    </source>
</evidence>
<protein>
    <recommendedName>
        <fullName evidence="3">MinD-like ATPase involved in chromosome partitioning or flagellar assembly</fullName>
    </recommendedName>
</protein>
<proteinExistence type="predicted"/>
<comment type="caution">
    <text evidence="1">The sequence shown here is derived from an EMBL/GenBank/DDBJ whole genome shotgun (WGS) entry which is preliminary data.</text>
</comment>
<reference evidence="1" key="1">
    <citation type="submission" date="2020-02" db="EMBL/GenBank/DDBJ databases">
        <title>A new Streptomyces sp. for controlling soil-borne diseases.</title>
        <authorList>
            <person name="Li X."/>
            <person name="Tian Y."/>
            <person name="Gao K."/>
        </authorList>
    </citation>
    <scope>NUCLEOTIDE SEQUENCE [LARGE SCALE GENOMIC DNA]</scope>
    <source>
        <strain evidence="1">0250</strain>
    </source>
</reference>
<dbReference type="Gene3D" id="3.40.50.300">
    <property type="entry name" value="P-loop containing nucleotide triphosphate hydrolases"/>
    <property type="match status" value="1"/>
</dbReference>
<dbReference type="Proteomes" id="UP000476310">
    <property type="component" value="Unassembled WGS sequence"/>
</dbReference>